<dbReference type="EMBL" id="VWSF01000019">
    <property type="protein sequence ID" value="KAA5542000.1"/>
    <property type="molecule type" value="Genomic_DNA"/>
</dbReference>
<keyword evidence="3" id="KW-1185">Reference proteome</keyword>
<protein>
    <submittedName>
        <fullName evidence="2">Uncharacterized protein</fullName>
    </submittedName>
</protein>
<name>A0A5M6D604_9BACT</name>
<dbReference type="AlphaFoldDB" id="A0A5M6D604"/>
<dbReference type="RefSeq" id="WP_150091155.1">
    <property type="nucleotide sequence ID" value="NZ_VWSF01000019.1"/>
</dbReference>
<organism evidence="2 3">
    <name type="scientific">Adhaeribacter rhizoryzae</name>
    <dbReference type="NCBI Taxonomy" id="2607907"/>
    <lineage>
        <taxon>Bacteria</taxon>
        <taxon>Pseudomonadati</taxon>
        <taxon>Bacteroidota</taxon>
        <taxon>Cytophagia</taxon>
        <taxon>Cytophagales</taxon>
        <taxon>Hymenobacteraceae</taxon>
        <taxon>Adhaeribacter</taxon>
    </lineage>
</organism>
<sequence length="92" mass="10484">MKSNITPLNWFKVQLHLIQKSIVQYLEKKERGLTLAQKKIYFFLFVLFFGGFFGYCLVSGLAGQGSSTIGITAIKRPIVQHQVFKTDSVKIK</sequence>
<gene>
    <name evidence="2" type="ORF">F0145_19630</name>
</gene>
<feature type="transmembrane region" description="Helical" evidence="1">
    <location>
        <begin position="40"/>
        <end position="58"/>
    </location>
</feature>
<keyword evidence="1" id="KW-0812">Transmembrane</keyword>
<comment type="caution">
    <text evidence="2">The sequence shown here is derived from an EMBL/GenBank/DDBJ whole genome shotgun (WGS) entry which is preliminary data.</text>
</comment>
<proteinExistence type="predicted"/>
<dbReference type="Proteomes" id="UP000323426">
    <property type="component" value="Unassembled WGS sequence"/>
</dbReference>
<reference evidence="2 3" key="1">
    <citation type="submission" date="2019-09" db="EMBL/GenBank/DDBJ databases">
        <title>Genome sequence and assembly of Adhaeribacter sp.</title>
        <authorList>
            <person name="Chhetri G."/>
        </authorList>
    </citation>
    <scope>NUCLEOTIDE SEQUENCE [LARGE SCALE GENOMIC DNA]</scope>
    <source>
        <strain evidence="2 3">DK36</strain>
    </source>
</reference>
<accession>A0A5M6D604</accession>
<evidence type="ECO:0000256" key="1">
    <source>
        <dbReference type="SAM" id="Phobius"/>
    </source>
</evidence>
<keyword evidence="1" id="KW-0472">Membrane</keyword>
<evidence type="ECO:0000313" key="3">
    <source>
        <dbReference type="Proteomes" id="UP000323426"/>
    </source>
</evidence>
<evidence type="ECO:0000313" key="2">
    <source>
        <dbReference type="EMBL" id="KAA5542000.1"/>
    </source>
</evidence>
<keyword evidence="1" id="KW-1133">Transmembrane helix</keyword>